<dbReference type="InterPro" id="IPR021276">
    <property type="entry name" value="DUF2855"/>
</dbReference>
<dbReference type="EMBL" id="JPQT01000030">
    <property type="protein sequence ID" value="KFE55722.1"/>
    <property type="molecule type" value="Genomic_DNA"/>
</dbReference>
<dbReference type="RefSeq" id="WP_047571972.1">
    <property type="nucleotide sequence ID" value="NZ_JPQT01000030.1"/>
</dbReference>
<accession>A0A085VJV9</accession>
<dbReference type="Proteomes" id="UP000028643">
    <property type="component" value="Unassembled WGS sequence"/>
</dbReference>
<dbReference type="AlphaFoldDB" id="A0A085VJV9"/>
<dbReference type="PATRIC" id="fig|317.174.peg.377"/>
<reference evidence="2 3" key="1">
    <citation type="submission" date="2014-07" db="EMBL/GenBank/DDBJ databases">
        <title>Draft Genome Sequences of Environmental Pseudomonas syringae strains.</title>
        <authorList>
            <person name="Baltrus D.A."/>
            <person name="Berge O."/>
            <person name="Morris C."/>
        </authorList>
    </citation>
    <scope>NUCLEOTIDE SEQUENCE [LARGE SCALE GENOMIC DNA]</scope>
    <source>
        <strain evidence="2 3">CEB003</strain>
    </source>
</reference>
<gene>
    <name evidence="2" type="ORF">IV02_01830</name>
</gene>
<name>A0A085VJV9_PSESX</name>
<feature type="non-terminal residue" evidence="2">
    <location>
        <position position="1"/>
    </location>
</feature>
<feature type="region of interest" description="Disordered" evidence="1">
    <location>
        <begin position="62"/>
        <end position="83"/>
    </location>
</feature>
<comment type="caution">
    <text evidence="2">The sequence shown here is derived from an EMBL/GenBank/DDBJ whole genome shotgun (WGS) entry which is preliminary data.</text>
</comment>
<sequence length="83" mass="9205">QSLGCYRQALGYDQLGSLDPSVPTLYVDFSGSTSLRRQVHAHFKDALVYDCYAGSAQNQDYAEPDQALSGPQPQPYFAPYQIK</sequence>
<evidence type="ECO:0000313" key="2">
    <source>
        <dbReference type="EMBL" id="KFE55722.1"/>
    </source>
</evidence>
<organism evidence="2 3">
    <name type="scientific">Pseudomonas syringae</name>
    <dbReference type="NCBI Taxonomy" id="317"/>
    <lineage>
        <taxon>Bacteria</taxon>
        <taxon>Pseudomonadati</taxon>
        <taxon>Pseudomonadota</taxon>
        <taxon>Gammaproteobacteria</taxon>
        <taxon>Pseudomonadales</taxon>
        <taxon>Pseudomonadaceae</taxon>
        <taxon>Pseudomonas</taxon>
    </lineage>
</organism>
<protein>
    <submittedName>
        <fullName evidence="2">Uncharacterized protein</fullName>
    </submittedName>
</protein>
<feature type="non-terminal residue" evidence="2">
    <location>
        <position position="83"/>
    </location>
</feature>
<evidence type="ECO:0000313" key="3">
    <source>
        <dbReference type="Proteomes" id="UP000028643"/>
    </source>
</evidence>
<dbReference type="Pfam" id="PF11017">
    <property type="entry name" value="DUF2855"/>
    <property type="match status" value="1"/>
</dbReference>
<evidence type="ECO:0000256" key="1">
    <source>
        <dbReference type="SAM" id="MobiDB-lite"/>
    </source>
</evidence>
<proteinExistence type="predicted"/>